<sequence length="46" mass="4894">MNEAAIAPADDTARTAPDLGLRWRHGFAGLGPAFHTELRPTPLPSP</sequence>
<reference evidence="1 2" key="1">
    <citation type="submission" date="2020-10" db="EMBL/GenBank/DDBJ databases">
        <title>Draft genome of Ramlibacter aquaticus LMG 30558.</title>
        <authorList>
            <person name="Props R."/>
        </authorList>
    </citation>
    <scope>NUCLEOTIDE SEQUENCE [LARGE SCALE GENOMIC DNA]</scope>
    <source>
        <strain evidence="1 2">LMG 30558</strain>
    </source>
</reference>
<evidence type="ECO:0000313" key="1">
    <source>
        <dbReference type="EMBL" id="MBE7940820.1"/>
    </source>
</evidence>
<name>A0ABR9SEW6_9BURK</name>
<dbReference type="Proteomes" id="UP000715965">
    <property type="component" value="Unassembled WGS sequence"/>
</dbReference>
<gene>
    <name evidence="1" type="ORF">IM725_09585</name>
</gene>
<feature type="non-terminal residue" evidence="1">
    <location>
        <position position="46"/>
    </location>
</feature>
<comment type="caution">
    <text evidence="1">The sequence shown here is derived from an EMBL/GenBank/DDBJ whole genome shotgun (WGS) entry which is preliminary data.</text>
</comment>
<accession>A0ABR9SEW6</accession>
<proteinExistence type="predicted"/>
<keyword evidence="2" id="KW-1185">Reference proteome</keyword>
<evidence type="ECO:0000313" key="2">
    <source>
        <dbReference type="Proteomes" id="UP000715965"/>
    </source>
</evidence>
<protein>
    <submittedName>
        <fullName evidence="1">Uncharacterized protein</fullName>
    </submittedName>
</protein>
<organism evidence="1 2">
    <name type="scientific">Ramlibacter aquaticus</name>
    <dbReference type="NCBI Taxonomy" id="2780094"/>
    <lineage>
        <taxon>Bacteria</taxon>
        <taxon>Pseudomonadati</taxon>
        <taxon>Pseudomonadota</taxon>
        <taxon>Betaproteobacteria</taxon>
        <taxon>Burkholderiales</taxon>
        <taxon>Comamonadaceae</taxon>
        <taxon>Ramlibacter</taxon>
    </lineage>
</organism>
<dbReference type="EMBL" id="JADDOJ010000031">
    <property type="protein sequence ID" value="MBE7940820.1"/>
    <property type="molecule type" value="Genomic_DNA"/>
</dbReference>